<sequence>MSTCVAFHTRLTSIMDQLTKAAVAEICGLVDDGYSLLHLELTRSKKEIEGLKRKLQLMEPRIVRGSGEGTGHSGGEAPICSERKLDEGPCATAEGEFSIGCRMSVGVWRDGEPSSLDKETTPVQSPGSKQSVHMEESLEMIIIKKEGLDEDVETRDPQRGLHVNEERAVELDGGESSPIANTQTAPAVGTEQLAEQHSTRHSVWEDSTQNPVLKAEPEDETINLQRTGPELNTGRLNSLDNDQKENEALKRKLRMMELRAARGSWDRRRAAESHLKRLSSGVQGCGEFGGTAPKRGFSIRCPAGVNLWADKEPPTVVEEDSSMCEKSAHIEEERPETQTIKKEGLDEDVQASDTHGGPKFNEETPVESGCEIVDAQTEPTVGTDELTEQKGTRHRVWEDSEPDTVLKAEPEHETVNLQDTAERLNSVENGQRENEVLKRKLQMMELRISRRCTEKPRARIRNEIIVTASDDAEFPAEERVGNPLDISVWKEGEPANVTVDVEDATIKYDGCTDKEERRPESLVIKMEKLEEDLESGDPRRGLLSEERAVVPGGKRASIAEPETAPAIGAEELTEQHSTGHSLWEDGGLDAVLKAEPGNGTIDLRDTVCEHAAGKQNSLEEHVMYKRPGQLDTFYMRGFAEKETAGAACSYAPAGDSASFPGCSDLGPALSAGNGEVLPAWSKEPASEVAHAQHRRYKQDRRREGLQPGNAPFPPPRAQEDTGSNPGGPDVNRWAPCDDRFAKSKSAKAPYRVGTRRKLFICTYCGKSLACLKNLKTHLRVHTGEKPFSCAQCGKRFADSSNLKRHQSVHTGERKYGCTHCGKRFAQSGSLKVHQSVHTGHRQYICAQCGKTFISSSHLKRHVTVHAEEQF</sequence>
<dbReference type="OrthoDB" id="8930234at2759"/>
<feature type="domain" description="C2H2-type" evidence="10">
    <location>
        <begin position="815"/>
        <end position="842"/>
    </location>
</feature>
<dbReference type="InterPro" id="IPR036236">
    <property type="entry name" value="Znf_C2H2_sf"/>
</dbReference>
<dbReference type="Gene3D" id="3.30.160.60">
    <property type="entry name" value="Classic Zinc Finger"/>
    <property type="match status" value="4"/>
</dbReference>
<evidence type="ECO:0000256" key="5">
    <source>
        <dbReference type="ARBA" id="ARBA00022833"/>
    </source>
</evidence>
<evidence type="ECO:0000256" key="1">
    <source>
        <dbReference type="ARBA" id="ARBA00004123"/>
    </source>
</evidence>
<protein>
    <recommendedName>
        <fullName evidence="10">C2H2-type domain-containing protein</fullName>
    </recommendedName>
</protein>
<organism evidence="11 12">
    <name type="scientific">Synaphobranchus kaupii</name>
    <name type="common">Kaup's arrowtooth eel</name>
    <dbReference type="NCBI Taxonomy" id="118154"/>
    <lineage>
        <taxon>Eukaryota</taxon>
        <taxon>Metazoa</taxon>
        <taxon>Chordata</taxon>
        <taxon>Craniata</taxon>
        <taxon>Vertebrata</taxon>
        <taxon>Euteleostomi</taxon>
        <taxon>Actinopterygii</taxon>
        <taxon>Neopterygii</taxon>
        <taxon>Teleostei</taxon>
        <taxon>Anguilliformes</taxon>
        <taxon>Synaphobranchidae</taxon>
        <taxon>Synaphobranchus</taxon>
    </lineage>
</organism>
<proteinExistence type="predicted"/>
<dbReference type="Proteomes" id="UP001152622">
    <property type="component" value="Chromosome 19"/>
</dbReference>
<feature type="domain" description="C2H2-type" evidence="10">
    <location>
        <begin position="787"/>
        <end position="814"/>
    </location>
</feature>
<dbReference type="AlphaFoldDB" id="A0A9Q1EEI3"/>
<feature type="compositionally biased region" description="Polar residues" evidence="9">
    <location>
        <begin position="121"/>
        <end position="131"/>
    </location>
</feature>
<accession>A0A9Q1EEI3</accession>
<dbReference type="PROSITE" id="PS00028">
    <property type="entry name" value="ZINC_FINGER_C2H2_1"/>
    <property type="match status" value="4"/>
</dbReference>
<evidence type="ECO:0000256" key="7">
    <source>
        <dbReference type="ARBA" id="ARBA00023242"/>
    </source>
</evidence>
<dbReference type="GO" id="GO:0000978">
    <property type="term" value="F:RNA polymerase II cis-regulatory region sequence-specific DNA binding"/>
    <property type="evidence" value="ECO:0007669"/>
    <property type="project" value="TreeGrafter"/>
</dbReference>
<feature type="compositionally biased region" description="Basic and acidic residues" evidence="9">
    <location>
        <begin position="110"/>
        <end position="120"/>
    </location>
</feature>
<dbReference type="SUPFAM" id="SSF57667">
    <property type="entry name" value="beta-beta-alpha zinc fingers"/>
    <property type="match status" value="2"/>
</dbReference>
<feature type="domain" description="C2H2-type" evidence="10">
    <location>
        <begin position="843"/>
        <end position="870"/>
    </location>
</feature>
<keyword evidence="3" id="KW-0677">Repeat</keyword>
<evidence type="ECO:0000256" key="9">
    <source>
        <dbReference type="SAM" id="MobiDB-lite"/>
    </source>
</evidence>
<evidence type="ECO:0000256" key="3">
    <source>
        <dbReference type="ARBA" id="ARBA00022737"/>
    </source>
</evidence>
<evidence type="ECO:0000256" key="8">
    <source>
        <dbReference type="PROSITE-ProRule" id="PRU00042"/>
    </source>
</evidence>
<feature type="region of interest" description="Disordered" evidence="9">
    <location>
        <begin position="110"/>
        <end position="134"/>
    </location>
</feature>
<evidence type="ECO:0000259" key="10">
    <source>
        <dbReference type="PROSITE" id="PS50157"/>
    </source>
</evidence>
<dbReference type="InterPro" id="IPR013087">
    <property type="entry name" value="Znf_C2H2_type"/>
</dbReference>
<dbReference type="Pfam" id="PF00096">
    <property type="entry name" value="zf-C2H2"/>
    <property type="match status" value="3"/>
</dbReference>
<dbReference type="GO" id="GO:0005634">
    <property type="term" value="C:nucleus"/>
    <property type="evidence" value="ECO:0007669"/>
    <property type="project" value="UniProtKB-SubCell"/>
</dbReference>
<evidence type="ECO:0000313" key="12">
    <source>
        <dbReference type="Proteomes" id="UP001152622"/>
    </source>
</evidence>
<feature type="region of interest" description="Disordered" evidence="9">
    <location>
        <begin position="683"/>
        <end position="735"/>
    </location>
</feature>
<keyword evidence="2" id="KW-0479">Metal-binding</keyword>
<feature type="domain" description="C2H2-type" evidence="10">
    <location>
        <begin position="759"/>
        <end position="786"/>
    </location>
</feature>
<reference evidence="11" key="1">
    <citation type="journal article" date="2023" name="Science">
        <title>Genome structures resolve the early diversification of teleost fishes.</title>
        <authorList>
            <person name="Parey E."/>
            <person name="Louis A."/>
            <person name="Montfort J."/>
            <person name="Bouchez O."/>
            <person name="Roques C."/>
            <person name="Iampietro C."/>
            <person name="Lluch J."/>
            <person name="Castinel A."/>
            <person name="Donnadieu C."/>
            <person name="Desvignes T."/>
            <person name="Floi Bucao C."/>
            <person name="Jouanno E."/>
            <person name="Wen M."/>
            <person name="Mejri S."/>
            <person name="Dirks R."/>
            <person name="Jansen H."/>
            <person name="Henkel C."/>
            <person name="Chen W.J."/>
            <person name="Zahm M."/>
            <person name="Cabau C."/>
            <person name="Klopp C."/>
            <person name="Thompson A.W."/>
            <person name="Robinson-Rechavi M."/>
            <person name="Braasch I."/>
            <person name="Lecointre G."/>
            <person name="Bobe J."/>
            <person name="Postlethwait J.H."/>
            <person name="Berthelot C."/>
            <person name="Roest Crollius H."/>
            <person name="Guiguen Y."/>
        </authorList>
    </citation>
    <scope>NUCLEOTIDE SEQUENCE</scope>
    <source>
        <strain evidence="11">WJC10195</strain>
    </source>
</reference>
<evidence type="ECO:0000256" key="6">
    <source>
        <dbReference type="ARBA" id="ARBA00023125"/>
    </source>
</evidence>
<evidence type="ECO:0000256" key="4">
    <source>
        <dbReference type="ARBA" id="ARBA00022771"/>
    </source>
</evidence>
<dbReference type="FunFam" id="3.30.160.60:FF:000624">
    <property type="entry name" value="zinc finger protein 697"/>
    <property type="match status" value="1"/>
</dbReference>
<keyword evidence="12" id="KW-1185">Reference proteome</keyword>
<keyword evidence="4 8" id="KW-0863">Zinc-finger</keyword>
<dbReference type="PANTHER" id="PTHR23235">
    <property type="entry name" value="KRUEPPEL-LIKE TRANSCRIPTION FACTOR"/>
    <property type="match status" value="1"/>
</dbReference>
<dbReference type="GO" id="GO:0000981">
    <property type="term" value="F:DNA-binding transcription factor activity, RNA polymerase II-specific"/>
    <property type="evidence" value="ECO:0007669"/>
    <property type="project" value="TreeGrafter"/>
</dbReference>
<keyword evidence="6" id="KW-0238">DNA-binding</keyword>
<dbReference type="GO" id="GO:0008270">
    <property type="term" value="F:zinc ion binding"/>
    <property type="evidence" value="ECO:0007669"/>
    <property type="project" value="UniProtKB-KW"/>
</dbReference>
<gene>
    <name evidence="11" type="ORF">SKAU_G00385220</name>
</gene>
<dbReference type="PANTHER" id="PTHR23235:SF142">
    <property type="entry name" value="ZINC FINGER PROTEIN 384"/>
    <property type="match status" value="1"/>
</dbReference>
<comment type="subcellular location">
    <subcellularLocation>
        <location evidence="1">Nucleus</location>
    </subcellularLocation>
</comment>
<dbReference type="SMART" id="SM00355">
    <property type="entry name" value="ZnF_C2H2"/>
    <property type="match status" value="4"/>
</dbReference>
<comment type="caution">
    <text evidence="11">The sequence shown here is derived from an EMBL/GenBank/DDBJ whole genome shotgun (WGS) entry which is preliminary data.</text>
</comment>
<evidence type="ECO:0000313" key="11">
    <source>
        <dbReference type="EMBL" id="KAJ8337302.1"/>
    </source>
</evidence>
<dbReference type="FunFam" id="3.30.160.60:FF:000100">
    <property type="entry name" value="Zinc finger 45-like"/>
    <property type="match status" value="2"/>
</dbReference>
<dbReference type="PROSITE" id="PS50157">
    <property type="entry name" value="ZINC_FINGER_C2H2_2"/>
    <property type="match status" value="4"/>
</dbReference>
<keyword evidence="7" id="KW-0539">Nucleus</keyword>
<keyword evidence="5" id="KW-0862">Zinc</keyword>
<name>A0A9Q1EEI3_SYNKA</name>
<dbReference type="EMBL" id="JAINUF010000019">
    <property type="protein sequence ID" value="KAJ8337302.1"/>
    <property type="molecule type" value="Genomic_DNA"/>
</dbReference>
<evidence type="ECO:0000256" key="2">
    <source>
        <dbReference type="ARBA" id="ARBA00022723"/>
    </source>
</evidence>
<dbReference type="FunFam" id="3.30.160.60:FF:001450">
    <property type="entry name" value="zinc finger protein 774"/>
    <property type="match status" value="1"/>
</dbReference>